<evidence type="ECO:0008006" key="4">
    <source>
        <dbReference type="Google" id="ProtNLM"/>
    </source>
</evidence>
<keyword evidence="1" id="KW-0812">Transmembrane</keyword>
<gene>
    <name evidence="2" type="ORF">UU34_C0005G0009</name>
</gene>
<dbReference type="EMBL" id="LCAG01000005">
    <property type="protein sequence ID" value="KKR87335.1"/>
    <property type="molecule type" value="Genomic_DNA"/>
</dbReference>
<dbReference type="PANTHER" id="PTHR37304:SF1">
    <property type="entry name" value="MEMBRANE PROTEIN"/>
    <property type="match status" value="1"/>
</dbReference>
<dbReference type="InterPro" id="IPR007211">
    <property type="entry name" value="DUF378"/>
</dbReference>
<feature type="transmembrane region" description="Helical" evidence="1">
    <location>
        <begin position="9"/>
        <end position="29"/>
    </location>
</feature>
<keyword evidence="1" id="KW-1133">Transmembrane helix</keyword>
<dbReference type="Proteomes" id="UP000034854">
    <property type="component" value="Unassembled WGS sequence"/>
</dbReference>
<dbReference type="Pfam" id="PF04070">
    <property type="entry name" value="DUF378"/>
    <property type="match status" value="1"/>
</dbReference>
<evidence type="ECO:0000313" key="2">
    <source>
        <dbReference type="EMBL" id="KKR87335.1"/>
    </source>
</evidence>
<dbReference type="PANTHER" id="PTHR37304">
    <property type="entry name" value="MEMBRANE PROTEIN-RELATED"/>
    <property type="match status" value="1"/>
</dbReference>
<reference evidence="2 3" key="1">
    <citation type="journal article" date="2015" name="Nature">
        <title>rRNA introns, odd ribosomes, and small enigmatic genomes across a large radiation of phyla.</title>
        <authorList>
            <person name="Brown C.T."/>
            <person name="Hug L.A."/>
            <person name="Thomas B.C."/>
            <person name="Sharon I."/>
            <person name="Castelle C.J."/>
            <person name="Singh A."/>
            <person name="Wilkins M.J."/>
            <person name="Williams K.H."/>
            <person name="Banfield J.F."/>
        </authorList>
    </citation>
    <scope>NUCLEOTIDE SEQUENCE [LARGE SCALE GENOMIC DNA]</scope>
</reference>
<comment type="caution">
    <text evidence="2">The sequence shown here is derived from an EMBL/GenBank/DDBJ whole genome shotgun (WGS) entry which is preliminary data.</text>
</comment>
<sequence>MKSKELSSVAYALVTLGALNWGLVGAFRLDLVQTILGTSPALVQLVYILVGLSGLFSLYSMTAKGKK</sequence>
<keyword evidence="1" id="KW-0472">Membrane</keyword>
<evidence type="ECO:0000313" key="3">
    <source>
        <dbReference type="Proteomes" id="UP000034854"/>
    </source>
</evidence>
<proteinExistence type="predicted"/>
<dbReference type="AlphaFoldDB" id="A0A0G0WS75"/>
<name>A0A0G0WS75_9BACT</name>
<accession>A0A0G0WS75</accession>
<evidence type="ECO:0000256" key="1">
    <source>
        <dbReference type="SAM" id="Phobius"/>
    </source>
</evidence>
<organism evidence="2 3">
    <name type="scientific">Candidatus Curtissbacteria bacterium GW2011_GWA1_41_11</name>
    <dbReference type="NCBI Taxonomy" id="1618409"/>
    <lineage>
        <taxon>Bacteria</taxon>
        <taxon>Candidatus Curtissiibacteriota</taxon>
    </lineage>
</organism>
<protein>
    <recommendedName>
        <fullName evidence="4">DUF378 domain-containing protein</fullName>
    </recommendedName>
</protein>
<feature type="transmembrane region" description="Helical" evidence="1">
    <location>
        <begin position="41"/>
        <end position="61"/>
    </location>
</feature>